<accession>U2Q1H3</accession>
<comment type="caution">
    <text evidence="1">The sequence shown here is derived from an EMBL/GenBank/DDBJ whole genome shotgun (WGS) entry which is preliminary data.</text>
</comment>
<name>U2Q1H3_LEPWF</name>
<evidence type="ECO:0000313" key="1">
    <source>
        <dbReference type="EMBL" id="ERK49854.1"/>
    </source>
</evidence>
<dbReference type="EMBL" id="AWVM01000067">
    <property type="protein sequence ID" value="ERK49854.1"/>
    <property type="molecule type" value="Genomic_DNA"/>
</dbReference>
<dbReference type="HOGENOM" id="CLU_3201613_0_0_0"/>
<proteinExistence type="predicted"/>
<dbReference type="AlphaFoldDB" id="U2Q1H3"/>
<evidence type="ECO:0000313" key="2">
    <source>
        <dbReference type="Proteomes" id="UP000016626"/>
    </source>
</evidence>
<organism evidence="1 2">
    <name type="scientific">Leptotrichia wadei (strain F0279)</name>
    <dbReference type="NCBI Taxonomy" id="888055"/>
    <lineage>
        <taxon>Bacteria</taxon>
        <taxon>Fusobacteriati</taxon>
        <taxon>Fusobacteriota</taxon>
        <taxon>Fusobacteriia</taxon>
        <taxon>Fusobacteriales</taxon>
        <taxon>Leptotrichiaceae</taxon>
        <taxon>Leptotrichia</taxon>
    </lineage>
</organism>
<protein>
    <submittedName>
        <fullName evidence="1">Uncharacterized protein</fullName>
    </submittedName>
</protein>
<reference evidence="1 2" key="1">
    <citation type="submission" date="2013-06" db="EMBL/GenBank/DDBJ databases">
        <authorList>
            <person name="Weinstock G."/>
            <person name="Sodergren E."/>
            <person name="Lobos E.A."/>
            <person name="Fulton L."/>
            <person name="Fulton R."/>
            <person name="Courtney L."/>
            <person name="Fronick C."/>
            <person name="O'Laughlin M."/>
            <person name="Godfrey J."/>
            <person name="Wilson R.M."/>
            <person name="Miner T."/>
            <person name="Farmer C."/>
            <person name="Delehaunty K."/>
            <person name="Cordes M."/>
            <person name="Minx P."/>
            <person name="Tomlinson C."/>
            <person name="Chen J."/>
            <person name="Wollam A."/>
            <person name="Pepin K.H."/>
            <person name="Bhonagiri V."/>
            <person name="Zhang X."/>
            <person name="Warren W."/>
            <person name="Mitreva M."/>
            <person name="Mardis E.R."/>
            <person name="Wilson R.K."/>
        </authorList>
    </citation>
    <scope>NUCLEOTIDE SEQUENCE [LARGE SCALE GENOMIC DNA]</scope>
    <source>
        <strain evidence="1 2">F0279</strain>
    </source>
</reference>
<gene>
    <name evidence="1" type="ORF">HMPREF9015_01253</name>
</gene>
<sequence length="45" mass="5572">MKRVNKTIIEENLRERKQKIIEKLIQTELKVHKKDMKKHKKNTMI</sequence>
<dbReference type="Proteomes" id="UP000016626">
    <property type="component" value="Unassembled WGS sequence"/>
</dbReference>